<dbReference type="EMBL" id="JALJOR010000005">
    <property type="protein sequence ID" value="KAK9817114.1"/>
    <property type="molecule type" value="Genomic_DNA"/>
</dbReference>
<sequence>MRARLKMHAANIGASIQPVRIDRARSQQYFEGWGTSLCWFANVRYPEGVRQRLFDLLFDPGQGLGLEIVRYNIRGVDPGSPDAGNLPVPRLIAEAFSNSPPFWMTVSGRSMGHHDPKCDNLAPANYDNFVHYLTEGSQRTHLRDMVKPTGKRLWVSGYGCGSHPSDDIQSGLDLSRCILADLNTLQANAWVYWQAVENSPNFWGLITIPFANPTGSALTIGKQYYAMASTAGSSDRGLPSWELTTQTARLLRC</sequence>
<dbReference type="Proteomes" id="UP001489004">
    <property type="component" value="Unassembled WGS sequence"/>
</dbReference>
<dbReference type="AlphaFoldDB" id="A0AAW1Q9Z5"/>
<dbReference type="GO" id="GO:0004553">
    <property type="term" value="F:hydrolase activity, hydrolyzing O-glycosyl compounds"/>
    <property type="evidence" value="ECO:0007669"/>
    <property type="project" value="InterPro"/>
</dbReference>
<keyword evidence="2" id="KW-1185">Reference proteome</keyword>
<dbReference type="PANTHER" id="PTHR42767">
    <property type="entry name" value="ENDO-BETA-1,6-GALACTANASE"/>
    <property type="match status" value="1"/>
</dbReference>
<proteinExistence type="predicted"/>
<dbReference type="PANTHER" id="PTHR42767:SF1">
    <property type="entry name" value="ENDO-BETA-1,6-GALACTANASE-LIKE DOMAIN-CONTAINING PROTEIN"/>
    <property type="match status" value="1"/>
</dbReference>
<dbReference type="InterPro" id="IPR017853">
    <property type="entry name" value="GH"/>
</dbReference>
<evidence type="ECO:0000313" key="2">
    <source>
        <dbReference type="Proteomes" id="UP001489004"/>
    </source>
</evidence>
<gene>
    <name evidence="1" type="ORF">WJX72_009728</name>
</gene>
<comment type="caution">
    <text evidence="1">The sequence shown here is derived from an EMBL/GenBank/DDBJ whole genome shotgun (WGS) entry which is preliminary data.</text>
</comment>
<dbReference type="InterPro" id="IPR039743">
    <property type="entry name" value="6GAL/EXGAL"/>
</dbReference>
<accession>A0AAW1Q9Z5</accession>
<protein>
    <submittedName>
        <fullName evidence="1">Uncharacterized protein</fullName>
    </submittedName>
</protein>
<evidence type="ECO:0000313" key="1">
    <source>
        <dbReference type="EMBL" id="KAK9817114.1"/>
    </source>
</evidence>
<name>A0AAW1Q9Z5_9CHLO</name>
<dbReference type="Gene3D" id="3.20.20.80">
    <property type="entry name" value="Glycosidases"/>
    <property type="match status" value="3"/>
</dbReference>
<organism evidence="1 2">
    <name type="scientific">[Myrmecia] bisecta</name>
    <dbReference type="NCBI Taxonomy" id="41462"/>
    <lineage>
        <taxon>Eukaryota</taxon>
        <taxon>Viridiplantae</taxon>
        <taxon>Chlorophyta</taxon>
        <taxon>core chlorophytes</taxon>
        <taxon>Trebouxiophyceae</taxon>
        <taxon>Trebouxiales</taxon>
        <taxon>Trebouxiaceae</taxon>
        <taxon>Myrmecia</taxon>
    </lineage>
</organism>
<reference evidence="1 2" key="1">
    <citation type="journal article" date="2024" name="Nat. Commun.">
        <title>Phylogenomics reveals the evolutionary origins of lichenization in chlorophyte algae.</title>
        <authorList>
            <person name="Puginier C."/>
            <person name="Libourel C."/>
            <person name="Otte J."/>
            <person name="Skaloud P."/>
            <person name="Haon M."/>
            <person name="Grisel S."/>
            <person name="Petersen M."/>
            <person name="Berrin J.G."/>
            <person name="Delaux P.M."/>
            <person name="Dal Grande F."/>
            <person name="Keller J."/>
        </authorList>
    </citation>
    <scope>NUCLEOTIDE SEQUENCE [LARGE SCALE GENOMIC DNA]</scope>
    <source>
        <strain evidence="1 2">SAG 2043</strain>
    </source>
</reference>
<dbReference type="SUPFAM" id="SSF51445">
    <property type="entry name" value="(Trans)glycosidases"/>
    <property type="match status" value="2"/>
</dbReference>